<name>A0A844ZKN1_9SPHN</name>
<dbReference type="EMBL" id="WTYY01000003">
    <property type="protein sequence ID" value="MXO88365.1"/>
    <property type="molecule type" value="Genomic_DNA"/>
</dbReference>
<accession>A0A844ZKN1</accession>
<sequence>MHTQIEIGRDSAGQAVPIDIEELLATRLLVQGNSGSGKSHLLRRLLEQCAGMVQQVVIDPEGDFVSLADHFGHIVIEGGSYSPREIEALAGRIRQHRASVVLSLDDLEVEQQIRCAAQFLTALFDAPREHWFPALVVVDEAQMFAPSVAGEIAEDTRRMTLSAMTNLMCRGRKRGLAGIVATQRLAKLAKNVAAEASNFLMGRTFLDIDMQRAADLLGMDRRQAERIRDLERGHFLGLGPAISRRPVAVRIGSVQSGGKSDTTGLMPLPDAPSEGMEALLHAELAQQAAEPVPARQVSPPPPRPAADLEQAISSFTAPVTVPETSAEERAKVVEKPASETPAIPLDDQHDSSPAAGANHDLDSILREMAAEDGATFQPAASLFRTFAIRCRQRGVASSHVDMVIFRRLFAIACAGLERLDDSQREAVERLAQGVEDDVLAPYLAIAVAAAQGLSAPDEGELARVYGSTSPGRIRRLLDHLERTGLIVVREDFGGDRTITVPGLEQFADVR</sequence>
<dbReference type="SMART" id="SM00382">
    <property type="entry name" value="AAA"/>
    <property type="match status" value="1"/>
</dbReference>
<comment type="caution">
    <text evidence="3">The sequence shown here is derived from an EMBL/GenBank/DDBJ whole genome shotgun (WGS) entry which is preliminary data.</text>
</comment>
<dbReference type="Gene3D" id="3.40.50.300">
    <property type="entry name" value="P-loop containing nucleotide triphosphate hydrolases"/>
    <property type="match status" value="1"/>
</dbReference>
<dbReference type="InterPro" id="IPR027417">
    <property type="entry name" value="P-loop_NTPase"/>
</dbReference>
<dbReference type="InterPro" id="IPR008571">
    <property type="entry name" value="HerA-like"/>
</dbReference>
<feature type="region of interest" description="Disordered" evidence="1">
    <location>
        <begin position="253"/>
        <end position="273"/>
    </location>
</feature>
<dbReference type="AlphaFoldDB" id="A0A844ZKN1"/>
<dbReference type="OrthoDB" id="9768060at2"/>
<evidence type="ECO:0000313" key="3">
    <source>
        <dbReference type="EMBL" id="MXO88365.1"/>
    </source>
</evidence>
<dbReference type="Proteomes" id="UP000435243">
    <property type="component" value="Unassembled WGS sequence"/>
</dbReference>
<evidence type="ECO:0000259" key="2">
    <source>
        <dbReference type="SMART" id="SM00382"/>
    </source>
</evidence>
<dbReference type="RefSeq" id="WP_160590580.1">
    <property type="nucleotide sequence ID" value="NZ_BAAAFP010000001.1"/>
</dbReference>
<proteinExistence type="predicted"/>
<keyword evidence="4" id="KW-1185">Reference proteome</keyword>
<dbReference type="InterPro" id="IPR003593">
    <property type="entry name" value="AAA+_ATPase"/>
</dbReference>
<dbReference type="PANTHER" id="PTHR42957:SF1">
    <property type="entry name" value="HELICASE MJ1565-RELATED"/>
    <property type="match status" value="1"/>
</dbReference>
<dbReference type="SUPFAM" id="SSF52540">
    <property type="entry name" value="P-loop containing nucleoside triphosphate hydrolases"/>
    <property type="match status" value="1"/>
</dbReference>
<dbReference type="PIRSF" id="PIRSF034081">
    <property type="entry name" value="ATPase_Atu1862"/>
    <property type="match status" value="1"/>
</dbReference>
<gene>
    <name evidence="3" type="ORF">GRI32_06395</name>
</gene>
<dbReference type="InterPro" id="IPR002789">
    <property type="entry name" value="HerA_central"/>
</dbReference>
<evidence type="ECO:0000313" key="4">
    <source>
        <dbReference type="Proteomes" id="UP000435243"/>
    </source>
</evidence>
<dbReference type="PANTHER" id="PTHR42957">
    <property type="entry name" value="HELICASE MJ1565-RELATED"/>
    <property type="match status" value="1"/>
</dbReference>
<dbReference type="InterPro" id="IPR014588">
    <property type="entry name" value="ATPase_Atu1862_pred"/>
</dbReference>
<reference evidence="3 4" key="1">
    <citation type="submission" date="2019-12" db="EMBL/GenBank/DDBJ databases">
        <title>Genomic-based taxomic classification of the family Erythrobacteraceae.</title>
        <authorList>
            <person name="Xu L."/>
        </authorList>
    </citation>
    <scope>NUCLEOTIDE SEQUENCE [LARGE SCALE GENOMIC DNA]</scope>
    <source>
        <strain evidence="3 4">JCM 16339</strain>
    </source>
</reference>
<feature type="compositionally biased region" description="Low complexity" evidence="1">
    <location>
        <begin position="287"/>
        <end position="297"/>
    </location>
</feature>
<dbReference type="Pfam" id="PF01935">
    <property type="entry name" value="DUF87"/>
    <property type="match status" value="1"/>
</dbReference>
<feature type="domain" description="AAA+ ATPase" evidence="2">
    <location>
        <begin position="24"/>
        <end position="214"/>
    </location>
</feature>
<feature type="compositionally biased region" description="Polar residues" evidence="1">
    <location>
        <begin position="253"/>
        <end position="263"/>
    </location>
</feature>
<protein>
    <submittedName>
        <fullName evidence="3">DUF87 domain-containing protein</fullName>
    </submittedName>
</protein>
<evidence type="ECO:0000256" key="1">
    <source>
        <dbReference type="SAM" id="MobiDB-lite"/>
    </source>
</evidence>
<organism evidence="3 4">
    <name type="scientific">Alteraurantiacibacter aestuarii</name>
    <dbReference type="NCBI Taxonomy" id="650004"/>
    <lineage>
        <taxon>Bacteria</taxon>
        <taxon>Pseudomonadati</taxon>
        <taxon>Pseudomonadota</taxon>
        <taxon>Alphaproteobacteria</taxon>
        <taxon>Sphingomonadales</taxon>
        <taxon>Erythrobacteraceae</taxon>
        <taxon>Alteraurantiacibacter</taxon>
    </lineage>
</organism>
<feature type="region of interest" description="Disordered" evidence="1">
    <location>
        <begin position="333"/>
        <end position="358"/>
    </location>
</feature>
<feature type="region of interest" description="Disordered" evidence="1">
    <location>
        <begin position="287"/>
        <end position="307"/>
    </location>
</feature>